<dbReference type="GO" id="GO:0043130">
    <property type="term" value="F:ubiquitin binding"/>
    <property type="evidence" value="ECO:0007669"/>
    <property type="project" value="TreeGrafter"/>
</dbReference>
<dbReference type="SMART" id="SM00594">
    <property type="entry name" value="UAS"/>
    <property type="match status" value="1"/>
</dbReference>
<dbReference type="OrthoDB" id="1026733at2759"/>
<dbReference type="SMART" id="SM00166">
    <property type="entry name" value="UBX"/>
    <property type="match status" value="1"/>
</dbReference>
<reference evidence="6" key="1">
    <citation type="journal article" date="2012" name="Science">
        <title>The Paleozoic origin of enzymatic lignin decomposition reconstructed from 31 fungal genomes.</title>
        <authorList>
            <person name="Floudas D."/>
            <person name="Binder M."/>
            <person name="Riley R."/>
            <person name="Barry K."/>
            <person name="Blanchette R.A."/>
            <person name="Henrissat B."/>
            <person name="Martinez A.T."/>
            <person name="Otillar R."/>
            <person name="Spatafora J.W."/>
            <person name="Yadav J.S."/>
            <person name="Aerts A."/>
            <person name="Benoit I."/>
            <person name="Boyd A."/>
            <person name="Carlson A."/>
            <person name="Copeland A."/>
            <person name="Coutinho P.M."/>
            <person name="de Vries R.P."/>
            <person name="Ferreira P."/>
            <person name="Findley K."/>
            <person name="Foster B."/>
            <person name="Gaskell J."/>
            <person name="Glotzer D."/>
            <person name="Gorecki P."/>
            <person name="Heitman J."/>
            <person name="Hesse C."/>
            <person name="Hori C."/>
            <person name="Igarashi K."/>
            <person name="Jurgens J.A."/>
            <person name="Kallen N."/>
            <person name="Kersten P."/>
            <person name="Kohler A."/>
            <person name="Kuees U."/>
            <person name="Kumar T.K.A."/>
            <person name="Kuo A."/>
            <person name="LaButti K."/>
            <person name="Larrondo L.F."/>
            <person name="Lindquist E."/>
            <person name="Ling A."/>
            <person name="Lombard V."/>
            <person name="Lucas S."/>
            <person name="Lundell T."/>
            <person name="Martin R."/>
            <person name="McLaughlin D.J."/>
            <person name="Morgenstern I."/>
            <person name="Morin E."/>
            <person name="Murat C."/>
            <person name="Nagy L.G."/>
            <person name="Nolan M."/>
            <person name="Ohm R.A."/>
            <person name="Patyshakuliyeva A."/>
            <person name="Rokas A."/>
            <person name="Ruiz-Duenas F.J."/>
            <person name="Sabat G."/>
            <person name="Salamov A."/>
            <person name="Samejima M."/>
            <person name="Schmutz J."/>
            <person name="Slot J.C."/>
            <person name="St John F."/>
            <person name="Stenlid J."/>
            <person name="Sun H."/>
            <person name="Sun S."/>
            <person name="Syed K."/>
            <person name="Tsang A."/>
            <person name="Wiebenga A."/>
            <person name="Young D."/>
            <person name="Pisabarro A."/>
            <person name="Eastwood D.C."/>
            <person name="Martin F."/>
            <person name="Cullen D."/>
            <person name="Grigoriev I.V."/>
            <person name="Hibbett D.S."/>
        </authorList>
    </citation>
    <scope>NUCLEOTIDE SEQUENCE [LARGE SCALE GENOMIC DNA]</scope>
    <source>
        <strain evidence="6">RWD-64-598 SS2</strain>
    </source>
</reference>
<dbReference type="InterPro" id="IPR029071">
    <property type="entry name" value="Ubiquitin-like_domsf"/>
</dbReference>
<feature type="compositionally biased region" description="Basic and acidic residues" evidence="3">
    <location>
        <begin position="74"/>
        <end position="88"/>
    </location>
</feature>
<evidence type="ECO:0000259" key="4">
    <source>
        <dbReference type="PROSITE" id="PS50033"/>
    </source>
</evidence>
<evidence type="ECO:0000256" key="1">
    <source>
        <dbReference type="ARBA" id="ARBA00023054"/>
    </source>
</evidence>
<dbReference type="GO" id="GO:0036503">
    <property type="term" value="P:ERAD pathway"/>
    <property type="evidence" value="ECO:0007669"/>
    <property type="project" value="TreeGrafter"/>
</dbReference>
<sequence length="526" mass="58441">MWQAVVSLLSLPFRVLSSIFRFVFGALHIPVPTFRLLTPFRPHQRFLHPRDAAEQWVRSLEEETGAISLRGLARDGDGQASGVEERGSAVKRGVNSYPPIPRDGDPSGSGVLPEFYLGSYEEVLKACQTEGRIGCIILVSEEHDDVAEFKRSTLTDPTFVRLLTDNNFVVWGGDVRDREAWAASQKLQATTYPFVAFVGLQPRRSHPHSSTNSSQSTPLLSVLSRHQGPASPASAPTSSETLMSHLETQLLPRVQPFLTRHQASIRQRERDRMIRAEQDRMYEDGLRRDRERVEQARAEKAAEADRAVREAEEIARQEEEAAIQESLRELRERTRMDWRRWMRAKLVPATTDSAVSPTRDKENVRIAIRLPSNARLVQSFPRSTSLTTLYALVDASMVPEDLLPTSDPSEAPAKGVADIETFEQYLSTKGFLEGTPNIDGDDSVDEWWGFRLALSYPRKEILWAPCQSLGEVDGLAGGAQVVVERIIKGGTSTSSNGARSGATSPKQASEAEAGPASDDEYESESD</sequence>
<keyword evidence="1 2" id="KW-0175">Coiled coil</keyword>
<dbReference type="AlphaFoldDB" id="A0A5M3MB31"/>
<dbReference type="PANTHER" id="PTHR23322">
    <property type="entry name" value="FAS-ASSOCIATED PROTEIN"/>
    <property type="match status" value="1"/>
</dbReference>
<dbReference type="Gene3D" id="3.10.20.90">
    <property type="entry name" value="Phosphatidylinositol 3-kinase Catalytic Subunit, Chain A, domain 1"/>
    <property type="match status" value="1"/>
</dbReference>
<dbReference type="Pfam" id="PF00789">
    <property type="entry name" value="UBX"/>
    <property type="match status" value="1"/>
</dbReference>
<feature type="domain" description="UBX" evidence="4">
    <location>
        <begin position="359"/>
        <end position="462"/>
    </location>
</feature>
<proteinExistence type="predicted"/>
<gene>
    <name evidence="5" type="ORF">CONPUDRAFT_147050</name>
</gene>
<dbReference type="OMA" id="VYAFVEC"/>
<feature type="region of interest" description="Disordered" evidence="3">
    <location>
        <begin position="203"/>
        <end position="240"/>
    </location>
</feature>
<evidence type="ECO:0000256" key="2">
    <source>
        <dbReference type="SAM" id="Coils"/>
    </source>
</evidence>
<dbReference type="PROSITE" id="PS50033">
    <property type="entry name" value="UBX"/>
    <property type="match status" value="1"/>
</dbReference>
<dbReference type="GO" id="GO:0005783">
    <property type="term" value="C:endoplasmic reticulum"/>
    <property type="evidence" value="ECO:0007669"/>
    <property type="project" value="TreeGrafter"/>
</dbReference>
<feature type="compositionally biased region" description="Low complexity" evidence="3">
    <location>
        <begin position="208"/>
        <end position="221"/>
    </location>
</feature>
<dbReference type="Gene3D" id="3.40.30.10">
    <property type="entry name" value="Glutaredoxin"/>
    <property type="match status" value="1"/>
</dbReference>
<evidence type="ECO:0000256" key="3">
    <source>
        <dbReference type="SAM" id="MobiDB-lite"/>
    </source>
</evidence>
<comment type="caution">
    <text evidence="5">The sequence shown here is derived from an EMBL/GenBank/DDBJ whole genome shotgun (WGS) entry which is preliminary data.</text>
</comment>
<feature type="compositionally biased region" description="Polar residues" evidence="3">
    <location>
        <begin position="490"/>
        <end position="507"/>
    </location>
</feature>
<feature type="compositionally biased region" description="Low complexity" evidence="3">
    <location>
        <begin position="229"/>
        <end position="239"/>
    </location>
</feature>
<dbReference type="KEGG" id="cput:CONPUDRAFT_147050"/>
<evidence type="ECO:0000313" key="5">
    <source>
        <dbReference type="EMBL" id="EIW76010.1"/>
    </source>
</evidence>
<evidence type="ECO:0000313" key="6">
    <source>
        <dbReference type="Proteomes" id="UP000053558"/>
    </source>
</evidence>
<dbReference type="Proteomes" id="UP000053558">
    <property type="component" value="Unassembled WGS sequence"/>
</dbReference>
<feature type="region of interest" description="Disordered" evidence="3">
    <location>
        <begin position="74"/>
        <end position="105"/>
    </location>
</feature>
<protein>
    <recommendedName>
        <fullName evidence="4">UBX domain-containing protein</fullName>
    </recommendedName>
</protein>
<dbReference type="RefSeq" id="XP_007773998.1">
    <property type="nucleotide sequence ID" value="XM_007775808.1"/>
</dbReference>
<dbReference type="SUPFAM" id="SSF54236">
    <property type="entry name" value="Ubiquitin-like"/>
    <property type="match status" value="1"/>
</dbReference>
<feature type="region of interest" description="Disordered" evidence="3">
    <location>
        <begin position="490"/>
        <end position="526"/>
    </location>
</feature>
<dbReference type="EMBL" id="JH711587">
    <property type="protein sequence ID" value="EIW76010.1"/>
    <property type="molecule type" value="Genomic_DNA"/>
</dbReference>
<organism evidence="5 6">
    <name type="scientific">Coniophora puteana (strain RWD-64-598)</name>
    <name type="common">Brown rot fungus</name>
    <dbReference type="NCBI Taxonomy" id="741705"/>
    <lineage>
        <taxon>Eukaryota</taxon>
        <taxon>Fungi</taxon>
        <taxon>Dikarya</taxon>
        <taxon>Basidiomycota</taxon>
        <taxon>Agaricomycotina</taxon>
        <taxon>Agaricomycetes</taxon>
        <taxon>Agaricomycetidae</taxon>
        <taxon>Boletales</taxon>
        <taxon>Coniophorineae</taxon>
        <taxon>Coniophoraceae</taxon>
        <taxon>Coniophora</taxon>
    </lineage>
</organism>
<dbReference type="InterPro" id="IPR036249">
    <property type="entry name" value="Thioredoxin-like_sf"/>
</dbReference>
<feature type="compositionally biased region" description="Acidic residues" evidence="3">
    <location>
        <begin position="517"/>
        <end position="526"/>
    </location>
</feature>
<dbReference type="InterPro" id="IPR001012">
    <property type="entry name" value="UBX_dom"/>
</dbReference>
<dbReference type="GeneID" id="19202272"/>
<dbReference type="InterPro" id="IPR050730">
    <property type="entry name" value="UBX_domain-protein"/>
</dbReference>
<dbReference type="PANTHER" id="PTHR23322:SF1">
    <property type="entry name" value="FAS-ASSOCIATED FACTOR 2"/>
    <property type="match status" value="1"/>
</dbReference>
<dbReference type="InterPro" id="IPR006577">
    <property type="entry name" value="UAS"/>
</dbReference>
<feature type="coiled-coil region" evidence="2">
    <location>
        <begin position="286"/>
        <end position="329"/>
    </location>
</feature>
<keyword evidence="6" id="KW-1185">Reference proteome</keyword>
<dbReference type="SUPFAM" id="SSF52833">
    <property type="entry name" value="Thioredoxin-like"/>
    <property type="match status" value="1"/>
</dbReference>
<name>A0A5M3MB31_CONPW</name>
<accession>A0A5M3MB31</accession>